<proteinExistence type="predicted"/>
<dbReference type="EMBL" id="CAFBLP010000154">
    <property type="protein sequence ID" value="CAB4897340.1"/>
    <property type="molecule type" value="Genomic_DNA"/>
</dbReference>
<name>A0A6J7FXF5_9ZZZZ</name>
<evidence type="ECO:0000256" key="1">
    <source>
        <dbReference type="SAM" id="MobiDB-lite"/>
    </source>
</evidence>
<accession>A0A6J7FXF5</accession>
<sequence length="55" mass="5925">MASWTLSPTNNRGTSPLASLPCSTNRFFNSLSGTRPLNSKGRSMPVSLPNPNFLT</sequence>
<dbReference type="AlphaFoldDB" id="A0A6J7FXF5"/>
<evidence type="ECO:0000313" key="2">
    <source>
        <dbReference type="EMBL" id="CAB4897340.1"/>
    </source>
</evidence>
<organism evidence="2">
    <name type="scientific">freshwater metagenome</name>
    <dbReference type="NCBI Taxonomy" id="449393"/>
    <lineage>
        <taxon>unclassified sequences</taxon>
        <taxon>metagenomes</taxon>
        <taxon>ecological metagenomes</taxon>
    </lineage>
</organism>
<protein>
    <submittedName>
        <fullName evidence="2">Unannotated protein</fullName>
    </submittedName>
</protein>
<gene>
    <name evidence="2" type="ORF">UFOPK3376_03223</name>
</gene>
<reference evidence="2" key="1">
    <citation type="submission" date="2020-05" db="EMBL/GenBank/DDBJ databases">
        <authorList>
            <person name="Chiriac C."/>
            <person name="Salcher M."/>
            <person name="Ghai R."/>
            <person name="Kavagutti S V."/>
        </authorList>
    </citation>
    <scope>NUCLEOTIDE SEQUENCE</scope>
</reference>
<feature type="compositionally biased region" description="Polar residues" evidence="1">
    <location>
        <begin position="1"/>
        <end position="41"/>
    </location>
</feature>
<feature type="region of interest" description="Disordered" evidence="1">
    <location>
        <begin position="1"/>
        <end position="55"/>
    </location>
</feature>